<dbReference type="Gene3D" id="1.20.1250.20">
    <property type="entry name" value="MFS general substrate transporter like domains"/>
    <property type="match status" value="2"/>
</dbReference>
<dbReference type="Proteomes" id="UP000245474">
    <property type="component" value="Unassembled WGS sequence"/>
</dbReference>
<comment type="caution">
    <text evidence="6">The sequence shown here is derived from an EMBL/GenBank/DDBJ whole genome shotgun (WGS) entry which is preliminary data.</text>
</comment>
<dbReference type="GO" id="GO:0022857">
    <property type="term" value="F:transmembrane transporter activity"/>
    <property type="evidence" value="ECO:0007669"/>
    <property type="project" value="InterPro"/>
</dbReference>
<feature type="transmembrane region" description="Helical" evidence="4">
    <location>
        <begin position="146"/>
        <end position="167"/>
    </location>
</feature>
<feature type="transmembrane region" description="Helical" evidence="4">
    <location>
        <begin position="226"/>
        <end position="246"/>
    </location>
</feature>
<dbReference type="SUPFAM" id="SSF103473">
    <property type="entry name" value="MFS general substrate transporter"/>
    <property type="match status" value="1"/>
</dbReference>
<gene>
    <name evidence="6" type="ORF">DEM34_13540</name>
</gene>
<keyword evidence="2 4" id="KW-1133">Transmembrane helix</keyword>
<dbReference type="InterPro" id="IPR011701">
    <property type="entry name" value="MFS"/>
</dbReference>
<name>A0A2U2MZ02_9GAMM</name>
<dbReference type="InterPro" id="IPR050327">
    <property type="entry name" value="Proton-linked_MCT"/>
</dbReference>
<feature type="transmembrane region" description="Helical" evidence="4">
    <location>
        <begin position="21"/>
        <end position="41"/>
    </location>
</feature>
<dbReference type="OrthoDB" id="1404228at2"/>
<dbReference type="PANTHER" id="PTHR11360:SF308">
    <property type="entry name" value="BLL3089 PROTEIN"/>
    <property type="match status" value="1"/>
</dbReference>
<dbReference type="PANTHER" id="PTHR11360">
    <property type="entry name" value="MONOCARBOXYLATE TRANSPORTER"/>
    <property type="match status" value="1"/>
</dbReference>
<feature type="transmembrane region" description="Helical" evidence="4">
    <location>
        <begin position="80"/>
        <end position="100"/>
    </location>
</feature>
<evidence type="ECO:0000313" key="6">
    <source>
        <dbReference type="EMBL" id="PWG62166.1"/>
    </source>
</evidence>
<accession>A0A2U2MZ02</accession>
<dbReference type="AlphaFoldDB" id="A0A2U2MZ02"/>
<evidence type="ECO:0000256" key="4">
    <source>
        <dbReference type="SAM" id="Phobius"/>
    </source>
</evidence>
<keyword evidence="1 4" id="KW-0812">Transmembrane</keyword>
<feature type="transmembrane region" description="Helical" evidence="4">
    <location>
        <begin position="53"/>
        <end position="73"/>
    </location>
</feature>
<evidence type="ECO:0000256" key="2">
    <source>
        <dbReference type="ARBA" id="ARBA00022989"/>
    </source>
</evidence>
<proteinExistence type="predicted"/>
<keyword evidence="7" id="KW-1185">Reference proteome</keyword>
<dbReference type="Pfam" id="PF07690">
    <property type="entry name" value="MFS_1"/>
    <property type="match status" value="1"/>
</dbReference>
<feature type="transmembrane region" description="Helical" evidence="4">
    <location>
        <begin position="378"/>
        <end position="397"/>
    </location>
</feature>
<evidence type="ECO:0000256" key="3">
    <source>
        <dbReference type="ARBA" id="ARBA00023136"/>
    </source>
</evidence>
<evidence type="ECO:0000256" key="1">
    <source>
        <dbReference type="ARBA" id="ARBA00022692"/>
    </source>
</evidence>
<sequence>MPGRFRNLVLDLQPHVRLLAFGVLLVGLSGSGQSFFISLFGGEIRAAFGLSNAGFGGVYALATLISGLLLIFLGRGVDRLALPLFTTLVLAGAAGGAVLLASAPAAWVLLPALLLLRVCGQGLMVHVAQTTVARRFDRRRGTAVSVVTLGLPLAEAVLPSVAVLLIAGLGWRGAWLAIAAALLLLGLPLALALLRGEAVPRSRAEGTGTGNAGDWGRRAVLRDARFYAALPALLAPPFVITALFIHQVAVAEAKGWTLGWLAAVFPAFAVSHVLALLLSGPLVDRLGAVRLLPVYLLPLALALLVLALGGGQLAAPLYLGLAGLSVGAAGTLMGALWPELYGVTHLGAIRGLAHGCMVLSTAVAPALAGLLLDVGLSVPGLALAMAGFVVAASLGSLRAGRSRAAPIQSSTG</sequence>
<dbReference type="InterPro" id="IPR020846">
    <property type="entry name" value="MFS_dom"/>
</dbReference>
<dbReference type="EMBL" id="QFFI01000022">
    <property type="protein sequence ID" value="PWG62166.1"/>
    <property type="molecule type" value="Genomic_DNA"/>
</dbReference>
<feature type="transmembrane region" description="Helical" evidence="4">
    <location>
        <begin position="106"/>
        <end position="125"/>
    </location>
</feature>
<dbReference type="PROSITE" id="PS50850">
    <property type="entry name" value="MFS"/>
    <property type="match status" value="1"/>
</dbReference>
<feature type="transmembrane region" description="Helical" evidence="4">
    <location>
        <begin position="349"/>
        <end position="372"/>
    </location>
</feature>
<feature type="transmembrane region" description="Helical" evidence="4">
    <location>
        <begin position="258"/>
        <end position="279"/>
    </location>
</feature>
<reference evidence="6 7" key="1">
    <citation type="submission" date="2018-05" db="EMBL/GenBank/DDBJ databases">
        <title>Spiribacter halobius sp. nov., a moderately halophilic bacterium isolated from marine solar saltern.</title>
        <authorList>
            <person name="Zheng W.-S."/>
            <person name="Lu D.-C."/>
            <person name="Du Z.-J."/>
        </authorList>
    </citation>
    <scope>NUCLEOTIDE SEQUENCE [LARGE SCALE GENOMIC DNA]</scope>
    <source>
        <strain evidence="6 7">E85</strain>
    </source>
</reference>
<protein>
    <submittedName>
        <fullName evidence="6">MFS transporter</fullName>
    </submittedName>
</protein>
<evidence type="ECO:0000313" key="7">
    <source>
        <dbReference type="Proteomes" id="UP000245474"/>
    </source>
</evidence>
<feature type="transmembrane region" description="Helical" evidence="4">
    <location>
        <begin position="173"/>
        <end position="194"/>
    </location>
</feature>
<keyword evidence="3 4" id="KW-0472">Membrane</keyword>
<organism evidence="6 7">
    <name type="scientific">Sediminicurvatus halobius</name>
    <dbReference type="NCBI Taxonomy" id="2182432"/>
    <lineage>
        <taxon>Bacteria</taxon>
        <taxon>Pseudomonadati</taxon>
        <taxon>Pseudomonadota</taxon>
        <taxon>Gammaproteobacteria</taxon>
        <taxon>Chromatiales</taxon>
        <taxon>Ectothiorhodospiraceae</taxon>
        <taxon>Sediminicurvatus</taxon>
    </lineage>
</organism>
<evidence type="ECO:0000259" key="5">
    <source>
        <dbReference type="PROSITE" id="PS50850"/>
    </source>
</evidence>
<feature type="domain" description="Major facilitator superfamily (MFS) profile" evidence="5">
    <location>
        <begin position="15"/>
        <end position="404"/>
    </location>
</feature>
<dbReference type="InterPro" id="IPR036259">
    <property type="entry name" value="MFS_trans_sf"/>
</dbReference>
<feature type="transmembrane region" description="Helical" evidence="4">
    <location>
        <begin position="291"/>
        <end position="311"/>
    </location>
</feature>
<feature type="transmembrane region" description="Helical" evidence="4">
    <location>
        <begin position="317"/>
        <end position="337"/>
    </location>
</feature>